<accession>Q9EMS3</accession>
<proteinExistence type="predicted"/>
<dbReference type="KEGG" id="vg:1494716"/>
<keyword evidence="2" id="KW-1185">Reference proteome</keyword>
<protein>
    <submittedName>
        <fullName evidence="1">AMV126</fullName>
    </submittedName>
</protein>
<name>Q9EMS3_AMEPV</name>
<dbReference type="GeneID" id="1494716"/>
<dbReference type="OrthoDB" id="28105at10239"/>
<sequence length="95" mass="12031">MEKYTNRILYVKDLFFKFMEIELKNNSIENIYKYRLQNKWLKLDLDYIKVCKLDYFYNILEEQSILNWRLDENIFTEYNNYYYELIILILDIILE</sequence>
<evidence type="ECO:0000313" key="1">
    <source>
        <dbReference type="EMBL" id="AAG02832.1"/>
    </source>
</evidence>
<organismHost>
    <name type="scientific">Amsacta</name>
    <dbReference type="NCBI Taxonomy" id="340055"/>
</organismHost>
<dbReference type="RefSeq" id="NP_064908.1">
    <property type="nucleotide sequence ID" value="NC_002520.1"/>
</dbReference>
<dbReference type="EMBL" id="AF250284">
    <property type="protein sequence ID" value="AAG02832.1"/>
    <property type="molecule type" value="Genomic_DNA"/>
</dbReference>
<gene>
    <name evidence="1" type="primary">AMV126</name>
</gene>
<organism evidence="1 2">
    <name type="scientific">Amsacta moorei entomopoxvirus</name>
    <name type="common">AmEPV</name>
    <dbReference type="NCBI Taxonomy" id="28321"/>
    <lineage>
        <taxon>Viruses</taxon>
        <taxon>Varidnaviria</taxon>
        <taxon>Bamfordvirae</taxon>
        <taxon>Nucleocytoviricota</taxon>
        <taxon>Pokkesviricetes</taxon>
        <taxon>Chitovirales</taxon>
        <taxon>Poxviridae</taxon>
        <taxon>Entomopoxvirinae</taxon>
        <taxon>Betaentomopoxvirus</taxon>
    </lineage>
</organism>
<dbReference type="Proteomes" id="UP000000872">
    <property type="component" value="Segment"/>
</dbReference>
<evidence type="ECO:0000313" key="2">
    <source>
        <dbReference type="Proteomes" id="UP000000872"/>
    </source>
</evidence>
<reference evidence="1 2" key="1">
    <citation type="journal article" date="2000" name="Virology">
        <title>Complete genomic sequence of the Amsacta moorei entomopoxvirus: analysis and comparison with other poxviruses.</title>
        <authorList>
            <person name="Bawden A.L."/>
            <person name="Glassberg K.J."/>
            <person name="Diggans J."/>
            <person name="Shaw R."/>
            <person name="Farmerie W."/>
            <person name="Moyer R.W."/>
        </authorList>
    </citation>
    <scope>NUCLEOTIDE SEQUENCE [LARGE SCALE GENOMIC DNA]</scope>
</reference>